<sequence length="408" mass="47872">MYPIERRLYTLKRYVRNRARPEGSIAEAYIADECLTFCSKYMDGVETRFNREPRNKGFSNEEAYEVDVFGHGVHFTSASELQYDENGFDQMVWYVLNNCSQIEKYVKMFRDELEREGVPNIERKIRLGFQICLRDTHPEEVSDDVFSLACGPDFRVKKYSSCIVNGVRFNTVDRDKNKKTQNSGVMTQGTHNGQFIDFFGTLKEIIELEYNSEERTVVLFKCDWFKLDGRNTQLQYDGFFKSINVGSLWYKDDSLILATQARKVFYLADTLLGNKWQVVQTYDHRHLYNVREIESAQYNAPAYQEDECCDGDERRATVIDMAYDIPLNRKNEALFLMLLKLLGWLKNVTKGIRFMAKKGIRFITKRKKMTHFWSIVAMMEALHLMLTVMMNSCYQLAIIVLYAEFVIL</sequence>
<dbReference type="OMA" id="ATVENRC"/>
<evidence type="ECO:0000313" key="5">
    <source>
        <dbReference type="Proteomes" id="UP000006038"/>
    </source>
</evidence>
<dbReference type="PANTHER" id="PTHR48258:SF14">
    <property type="entry name" value="OS02G0583300 PROTEIN"/>
    <property type="match status" value="1"/>
</dbReference>
<reference evidence="4" key="1">
    <citation type="journal article" date="2013" name="Nat. Commun.">
        <title>Whole-genome sequencing of Oryza brachyantha reveals mechanisms underlying Oryza genome evolution.</title>
        <authorList>
            <person name="Chen J."/>
            <person name="Huang Q."/>
            <person name="Gao D."/>
            <person name="Wang J."/>
            <person name="Lang Y."/>
            <person name="Liu T."/>
            <person name="Li B."/>
            <person name="Bai Z."/>
            <person name="Luis Goicoechea J."/>
            <person name="Liang C."/>
            <person name="Chen C."/>
            <person name="Zhang W."/>
            <person name="Sun S."/>
            <person name="Liao Y."/>
            <person name="Zhang X."/>
            <person name="Yang L."/>
            <person name="Song C."/>
            <person name="Wang M."/>
            <person name="Shi J."/>
            <person name="Liu G."/>
            <person name="Liu J."/>
            <person name="Zhou H."/>
            <person name="Zhou W."/>
            <person name="Yu Q."/>
            <person name="An N."/>
            <person name="Chen Y."/>
            <person name="Cai Q."/>
            <person name="Wang B."/>
            <person name="Liu B."/>
            <person name="Min J."/>
            <person name="Huang Y."/>
            <person name="Wu H."/>
            <person name="Li Z."/>
            <person name="Zhang Y."/>
            <person name="Yin Y."/>
            <person name="Song W."/>
            <person name="Jiang J."/>
            <person name="Jackson S.A."/>
            <person name="Wing R.A."/>
            <person name="Wang J."/>
            <person name="Chen M."/>
        </authorList>
    </citation>
    <scope>NUCLEOTIDE SEQUENCE [LARGE SCALE GENOMIC DNA]</scope>
    <source>
        <strain evidence="4">cv. IRGC 101232</strain>
    </source>
</reference>
<accession>J3LNX2</accession>
<dbReference type="eggNOG" id="ENOG502QWJJ">
    <property type="taxonomic scope" value="Eukaryota"/>
</dbReference>
<keyword evidence="5" id="KW-1185">Reference proteome</keyword>
<dbReference type="HOGENOM" id="CLU_675070_0_0_1"/>
<name>J3LNX2_ORYBR</name>
<feature type="domain" description="DUF4218" evidence="3">
    <location>
        <begin position="1"/>
        <end position="55"/>
    </location>
</feature>
<keyword evidence="1" id="KW-1133">Transmembrane helix</keyword>
<evidence type="ECO:0000313" key="4">
    <source>
        <dbReference type="EnsemblPlants" id="OB03G27480.1"/>
    </source>
</evidence>
<evidence type="ECO:0008006" key="6">
    <source>
        <dbReference type="Google" id="ProtNLM"/>
    </source>
</evidence>
<dbReference type="Gramene" id="OB03G27480.1">
    <property type="protein sequence ID" value="OB03G27480.1"/>
    <property type="gene ID" value="OB03G27480"/>
</dbReference>
<dbReference type="InterPro" id="IPR025312">
    <property type="entry name" value="DUF4216"/>
</dbReference>
<keyword evidence="1" id="KW-0472">Membrane</keyword>
<dbReference type="AlphaFoldDB" id="J3LNX2"/>
<keyword evidence="1" id="KW-0812">Transmembrane</keyword>
<protein>
    <recommendedName>
        <fullName evidence="6">DUF4218 domain-containing protein</fullName>
    </recommendedName>
</protein>
<dbReference type="Pfam" id="PF13960">
    <property type="entry name" value="DUF4218"/>
    <property type="match status" value="1"/>
</dbReference>
<dbReference type="Proteomes" id="UP000006038">
    <property type="component" value="Chromosome 3"/>
</dbReference>
<organism evidence="4">
    <name type="scientific">Oryza brachyantha</name>
    <name type="common">malo sina</name>
    <dbReference type="NCBI Taxonomy" id="4533"/>
    <lineage>
        <taxon>Eukaryota</taxon>
        <taxon>Viridiplantae</taxon>
        <taxon>Streptophyta</taxon>
        <taxon>Embryophyta</taxon>
        <taxon>Tracheophyta</taxon>
        <taxon>Spermatophyta</taxon>
        <taxon>Magnoliopsida</taxon>
        <taxon>Liliopsida</taxon>
        <taxon>Poales</taxon>
        <taxon>Poaceae</taxon>
        <taxon>BOP clade</taxon>
        <taxon>Oryzoideae</taxon>
        <taxon>Oryzeae</taxon>
        <taxon>Oryzinae</taxon>
        <taxon>Oryza</taxon>
    </lineage>
</organism>
<feature type="transmembrane region" description="Helical" evidence="1">
    <location>
        <begin position="370"/>
        <end position="403"/>
    </location>
</feature>
<proteinExistence type="predicted"/>
<feature type="domain" description="DUF4216" evidence="2">
    <location>
        <begin position="206"/>
        <end position="279"/>
    </location>
</feature>
<reference evidence="4" key="2">
    <citation type="submission" date="2013-04" db="UniProtKB">
        <authorList>
            <consortium name="EnsemblPlants"/>
        </authorList>
    </citation>
    <scope>IDENTIFICATION</scope>
</reference>
<dbReference type="Pfam" id="PF13952">
    <property type="entry name" value="DUF4216"/>
    <property type="match status" value="1"/>
</dbReference>
<dbReference type="EnsemblPlants" id="OB03G27480.1">
    <property type="protein sequence ID" value="OB03G27480.1"/>
    <property type="gene ID" value="OB03G27480"/>
</dbReference>
<dbReference type="PANTHER" id="PTHR48258">
    <property type="entry name" value="DUF4218 DOMAIN-CONTAINING PROTEIN-RELATED"/>
    <property type="match status" value="1"/>
</dbReference>
<evidence type="ECO:0000256" key="1">
    <source>
        <dbReference type="SAM" id="Phobius"/>
    </source>
</evidence>
<evidence type="ECO:0000259" key="2">
    <source>
        <dbReference type="Pfam" id="PF13952"/>
    </source>
</evidence>
<evidence type="ECO:0000259" key="3">
    <source>
        <dbReference type="Pfam" id="PF13960"/>
    </source>
</evidence>
<dbReference type="InterPro" id="IPR025452">
    <property type="entry name" value="DUF4218"/>
</dbReference>